<proteinExistence type="predicted"/>
<organism evidence="3 4">
    <name type="scientific">Dunaliella salina</name>
    <name type="common">Green alga</name>
    <name type="synonym">Protococcus salinus</name>
    <dbReference type="NCBI Taxonomy" id="3046"/>
    <lineage>
        <taxon>Eukaryota</taxon>
        <taxon>Viridiplantae</taxon>
        <taxon>Chlorophyta</taxon>
        <taxon>core chlorophytes</taxon>
        <taxon>Chlorophyceae</taxon>
        <taxon>CS clade</taxon>
        <taxon>Chlamydomonadales</taxon>
        <taxon>Dunaliellaceae</taxon>
        <taxon>Dunaliella</taxon>
    </lineage>
</organism>
<feature type="domain" description="N-acetyltransferase" evidence="2">
    <location>
        <begin position="128"/>
        <end position="288"/>
    </location>
</feature>
<accession>A0ABQ7FX00</accession>
<comment type="caution">
    <text evidence="3">The sequence shown here is derived from an EMBL/GenBank/DDBJ whole genome shotgun (WGS) entry which is preliminary data.</text>
</comment>
<feature type="compositionally biased region" description="Basic residues" evidence="1">
    <location>
        <begin position="1"/>
        <end position="10"/>
    </location>
</feature>
<dbReference type="CDD" id="cd04301">
    <property type="entry name" value="NAT_SF"/>
    <property type="match status" value="1"/>
</dbReference>
<dbReference type="InterPro" id="IPR000182">
    <property type="entry name" value="GNAT_dom"/>
</dbReference>
<dbReference type="Gene3D" id="3.40.630.30">
    <property type="match status" value="1"/>
</dbReference>
<reference evidence="3" key="1">
    <citation type="submission" date="2017-08" db="EMBL/GenBank/DDBJ databases">
        <authorList>
            <person name="Polle J.E."/>
            <person name="Barry K."/>
            <person name="Cushman J."/>
            <person name="Schmutz J."/>
            <person name="Tran D."/>
            <person name="Hathwaick L.T."/>
            <person name="Yim W.C."/>
            <person name="Jenkins J."/>
            <person name="Mckie-Krisberg Z.M."/>
            <person name="Prochnik S."/>
            <person name="Lindquist E."/>
            <person name="Dockter R.B."/>
            <person name="Adam C."/>
            <person name="Molina H."/>
            <person name="Bunkerborg J."/>
            <person name="Jin E."/>
            <person name="Buchheim M."/>
            <person name="Magnuson J."/>
        </authorList>
    </citation>
    <scope>NUCLEOTIDE SEQUENCE</scope>
    <source>
        <strain evidence="3">CCAP 19/18</strain>
    </source>
</reference>
<dbReference type="PANTHER" id="PTHR47876">
    <property type="entry name" value="OS08G0260000 PROTEIN"/>
    <property type="match status" value="1"/>
</dbReference>
<keyword evidence="4" id="KW-1185">Reference proteome</keyword>
<sequence>MQHTTHHHRPARLDQPHLHSLAHGQRYACPRKSRTWNRVTRASAVTQAQASSTAALKYSTRIATSPAELRAAAFLRAHSFYVYPPDRSEWAARSHRRMKADAEWDSLTAKVEGREEFYKDVKVVAFVATIDDVPEQPQAQQVAAEVDPSTKLPADPEAGLQHPQVVVGTLDVNIGRTLPAEELQGKLPAFDASHGTPAARPGRAYLSNVCVAPAARRQGVAQALVAAVERYLQSLPVSYLYVHVVHDNLPAIQLYQQGLGFKVESEETENFAKATSRPRRLLLCKPLE</sequence>
<evidence type="ECO:0000259" key="2">
    <source>
        <dbReference type="PROSITE" id="PS51186"/>
    </source>
</evidence>
<evidence type="ECO:0000313" key="4">
    <source>
        <dbReference type="Proteomes" id="UP000815325"/>
    </source>
</evidence>
<gene>
    <name evidence="3" type="ORF">DUNSADRAFT_1814</name>
</gene>
<feature type="region of interest" description="Disordered" evidence="1">
    <location>
        <begin position="1"/>
        <end position="20"/>
    </location>
</feature>
<dbReference type="InterPro" id="IPR016181">
    <property type="entry name" value="Acyl_CoA_acyltransferase"/>
</dbReference>
<dbReference type="PANTHER" id="PTHR47876:SF2">
    <property type="entry name" value="GCN5-RELATED N-ACETYLTRANSFERASE 7, CHLOROPLASTIC"/>
    <property type="match status" value="1"/>
</dbReference>
<dbReference type="EMBL" id="MU070667">
    <property type="protein sequence ID" value="KAF5826890.1"/>
    <property type="molecule type" value="Genomic_DNA"/>
</dbReference>
<name>A0ABQ7FX00_DUNSA</name>
<evidence type="ECO:0000313" key="3">
    <source>
        <dbReference type="EMBL" id="KAF5826890.1"/>
    </source>
</evidence>
<dbReference type="Pfam" id="PF00583">
    <property type="entry name" value="Acetyltransf_1"/>
    <property type="match status" value="1"/>
</dbReference>
<evidence type="ECO:0000256" key="1">
    <source>
        <dbReference type="SAM" id="MobiDB-lite"/>
    </source>
</evidence>
<dbReference type="Proteomes" id="UP000815325">
    <property type="component" value="Unassembled WGS sequence"/>
</dbReference>
<dbReference type="PROSITE" id="PS51186">
    <property type="entry name" value="GNAT"/>
    <property type="match status" value="1"/>
</dbReference>
<dbReference type="SUPFAM" id="SSF55729">
    <property type="entry name" value="Acyl-CoA N-acyltransferases (Nat)"/>
    <property type="match status" value="1"/>
</dbReference>
<protein>
    <recommendedName>
        <fullName evidence="2">N-acetyltransferase domain-containing protein</fullName>
    </recommendedName>
</protein>